<name>A0A370R2E5_9GAMM</name>
<gene>
    <name evidence="1" type="ORF">C8D90_10137</name>
</gene>
<sequence>MILRGNYPTQDAGLFLMSGMHFRKWSKLKVGPLRPFNQVINNLHSLSVSWQRVFLIAAGRLFCWKH</sequence>
<reference evidence="1 2" key="1">
    <citation type="submission" date="2018-07" db="EMBL/GenBank/DDBJ databases">
        <title>Genomic Encyclopedia of Type Strains, Phase IV (KMG-IV): sequencing the most valuable type-strain genomes for metagenomic binning, comparative biology and taxonomic classification.</title>
        <authorList>
            <person name="Goeker M."/>
        </authorList>
    </citation>
    <scope>NUCLEOTIDE SEQUENCE [LARGE SCALE GENOMIC DNA]</scope>
    <source>
        <strain evidence="1 2">DSM 103736</strain>
    </source>
</reference>
<evidence type="ECO:0000313" key="2">
    <source>
        <dbReference type="Proteomes" id="UP000254848"/>
    </source>
</evidence>
<accession>A0A370R2E5</accession>
<dbReference type="EMBL" id="QRAP01000001">
    <property type="protein sequence ID" value="RDK96609.1"/>
    <property type="molecule type" value="Genomic_DNA"/>
</dbReference>
<dbReference type="Proteomes" id="UP000254848">
    <property type="component" value="Unassembled WGS sequence"/>
</dbReference>
<evidence type="ECO:0000313" key="1">
    <source>
        <dbReference type="EMBL" id="RDK96609.1"/>
    </source>
</evidence>
<dbReference type="AlphaFoldDB" id="A0A370R2E5"/>
<comment type="caution">
    <text evidence="1">The sequence shown here is derived from an EMBL/GenBank/DDBJ whole genome shotgun (WGS) entry which is preliminary data.</text>
</comment>
<protein>
    <submittedName>
        <fullName evidence="1">Uncharacterized protein</fullName>
    </submittedName>
</protein>
<proteinExistence type="predicted"/>
<keyword evidence="2" id="KW-1185">Reference proteome</keyword>
<organism evidence="1 2">
    <name type="scientific">Enterobacillus tribolii</name>
    <dbReference type="NCBI Taxonomy" id="1487935"/>
    <lineage>
        <taxon>Bacteria</taxon>
        <taxon>Pseudomonadati</taxon>
        <taxon>Pseudomonadota</taxon>
        <taxon>Gammaproteobacteria</taxon>
        <taxon>Enterobacterales</taxon>
        <taxon>Hafniaceae</taxon>
        <taxon>Enterobacillus</taxon>
    </lineage>
</organism>